<dbReference type="SMART" id="SM00829">
    <property type="entry name" value="PKS_ER"/>
    <property type="match status" value="1"/>
</dbReference>
<sequence length="316" mass="33120">MRAIVCETPGGPEALTLQDIPTPEPGPGEVRIRVEAAGVNPIDWKTRSGLGPWKSFGGKPFVVGWDVAGVVDALGPDTDLDERGFQVGDSVLGMARFPSPDGAYAEYVTAPAGHFRPRPADLSVVEAAALPLAGMTAWQSLVDVGHLEAGQRVLIHAAAGGVGHLAVQIAKARGAHVIGTASAAKHDLLRELGCDQVVDYRSERFEEVVEPVDLVYDLIGGETAVRSFGLVKPSGMLICLPTVAVEAAVRAAEEHGVKASGAYVRAGGSGLSELLELHADGRLRVRVAETFPLERAADAHRLGEQGRTTGKIVLTV</sequence>
<feature type="domain" description="Enoyl reductase (ER)" evidence="3">
    <location>
        <begin position="10"/>
        <end position="314"/>
    </location>
</feature>
<evidence type="ECO:0000256" key="2">
    <source>
        <dbReference type="ARBA" id="ARBA00023002"/>
    </source>
</evidence>
<dbReference type="Pfam" id="PF08240">
    <property type="entry name" value="ADH_N"/>
    <property type="match status" value="1"/>
</dbReference>
<dbReference type="EMBL" id="BSFQ01000004">
    <property type="protein sequence ID" value="GLL10340.1"/>
    <property type="molecule type" value="Genomic_DNA"/>
</dbReference>
<keyword evidence="2" id="KW-0560">Oxidoreductase</keyword>
<dbReference type="Pfam" id="PF13602">
    <property type="entry name" value="ADH_zinc_N_2"/>
    <property type="match status" value="1"/>
</dbReference>
<evidence type="ECO:0000313" key="4">
    <source>
        <dbReference type="EMBL" id="GLL10340.1"/>
    </source>
</evidence>
<dbReference type="InterPro" id="IPR011032">
    <property type="entry name" value="GroES-like_sf"/>
</dbReference>
<dbReference type="GO" id="GO:0008270">
    <property type="term" value="F:zinc ion binding"/>
    <property type="evidence" value="ECO:0007669"/>
    <property type="project" value="InterPro"/>
</dbReference>
<accession>A0A9W6L194</accession>
<dbReference type="InterPro" id="IPR020843">
    <property type="entry name" value="ER"/>
</dbReference>
<dbReference type="GO" id="GO:0016651">
    <property type="term" value="F:oxidoreductase activity, acting on NAD(P)H"/>
    <property type="evidence" value="ECO:0007669"/>
    <property type="project" value="TreeGrafter"/>
</dbReference>
<comment type="caution">
    <text evidence="4">The sequence shown here is derived from an EMBL/GenBank/DDBJ whole genome shotgun (WGS) entry which is preliminary data.</text>
</comment>
<evidence type="ECO:0000259" key="3">
    <source>
        <dbReference type="SMART" id="SM00829"/>
    </source>
</evidence>
<dbReference type="InterPro" id="IPR013154">
    <property type="entry name" value="ADH-like_N"/>
</dbReference>
<dbReference type="InterPro" id="IPR036291">
    <property type="entry name" value="NAD(P)-bd_dom_sf"/>
</dbReference>
<dbReference type="AlphaFoldDB" id="A0A9W6L194"/>
<protein>
    <submittedName>
        <fullName evidence="4">NADPH:quinone reductase</fullName>
    </submittedName>
</protein>
<evidence type="ECO:0000313" key="5">
    <source>
        <dbReference type="Proteomes" id="UP001143463"/>
    </source>
</evidence>
<keyword evidence="1" id="KW-0521">NADP</keyword>
<gene>
    <name evidence="4" type="ORF">GCM10017577_14800</name>
</gene>
<evidence type="ECO:0000256" key="1">
    <source>
        <dbReference type="ARBA" id="ARBA00022857"/>
    </source>
</evidence>
<dbReference type="GO" id="GO:0070402">
    <property type="term" value="F:NADPH binding"/>
    <property type="evidence" value="ECO:0007669"/>
    <property type="project" value="TreeGrafter"/>
</dbReference>
<dbReference type="Gene3D" id="3.40.50.720">
    <property type="entry name" value="NAD(P)-binding Rossmann-like Domain"/>
    <property type="match status" value="1"/>
</dbReference>
<dbReference type="RefSeq" id="WP_037041530.1">
    <property type="nucleotide sequence ID" value="NZ_BAAAUZ010000016.1"/>
</dbReference>
<name>A0A9W6L194_9PSEU</name>
<dbReference type="SUPFAM" id="SSF51735">
    <property type="entry name" value="NAD(P)-binding Rossmann-fold domains"/>
    <property type="match status" value="1"/>
</dbReference>
<dbReference type="Proteomes" id="UP001143463">
    <property type="component" value="Unassembled WGS sequence"/>
</dbReference>
<dbReference type="SUPFAM" id="SSF50129">
    <property type="entry name" value="GroES-like"/>
    <property type="match status" value="1"/>
</dbReference>
<keyword evidence="5" id="KW-1185">Reference proteome</keyword>
<reference evidence="4" key="2">
    <citation type="submission" date="2023-01" db="EMBL/GenBank/DDBJ databases">
        <authorList>
            <person name="Sun Q."/>
            <person name="Evtushenko L."/>
        </authorList>
    </citation>
    <scope>NUCLEOTIDE SEQUENCE</scope>
    <source>
        <strain evidence="4">VKM Ac-1069</strain>
    </source>
</reference>
<dbReference type="CDD" id="cd05289">
    <property type="entry name" value="MDR_like_2"/>
    <property type="match status" value="1"/>
</dbReference>
<dbReference type="PANTHER" id="PTHR48106">
    <property type="entry name" value="QUINONE OXIDOREDUCTASE PIG3-RELATED"/>
    <property type="match status" value="1"/>
</dbReference>
<reference evidence="4" key="1">
    <citation type="journal article" date="2014" name="Int. J. Syst. Evol. Microbiol.">
        <title>Complete genome sequence of Corynebacterium casei LMG S-19264T (=DSM 44701T), isolated from a smear-ripened cheese.</title>
        <authorList>
            <consortium name="US DOE Joint Genome Institute (JGI-PGF)"/>
            <person name="Walter F."/>
            <person name="Albersmeier A."/>
            <person name="Kalinowski J."/>
            <person name="Ruckert C."/>
        </authorList>
    </citation>
    <scope>NUCLEOTIDE SEQUENCE</scope>
    <source>
        <strain evidence="4">VKM Ac-1069</strain>
    </source>
</reference>
<dbReference type="Gene3D" id="3.90.180.10">
    <property type="entry name" value="Medium-chain alcohol dehydrogenases, catalytic domain"/>
    <property type="match status" value="1"/>
</dbReference>
<dbReference type="InterPro" id="IPR002364">
    <property type="entry name" value="Quin_OxRdtase/zeta-crystal_CS"/>
</dbReference>
<dbReference type="PROSITE" id="PS01162">
    <property type="entry name" value="QOR_ZETA_CRYSTAL"/>
    <property type="match status" value="1"/>
</dbReference>
<proteinExistence type="predicted"/>
<organism evidence="4 5">
    <name type="scientific">Pseudonocardia halophobica</name>
    <dbReference type="NCBI Taxonomy" id="29401"/>
    <lineage>
        <taxon>Bacteria</taxon>
        <taxon>Bacillati</taxon>
        <taxon>Actinomycetota</taxon>
        <taxon>Actinomycetes</taxon>
        <taxon>Pseudonocardiales</taxon>
        <taxon>Pseudonocardiaceae</taxon>
        <taxon>Pseudonocardia</taxon>
    </lineage>
</organism>